<keyword evidence="1" id="KW-1133">Transmembrane helix</keyword>
<proteinExistence type="predicted"/>
<feature type="transmembrane region" description="Helical" evidence="1">
    <location>
        <begin position="236"/>
        <end position="269"/>
    </location>
</feature>
<evidence type="ECO:0000313" key="2">
    <source>
        <dbReference type="EMBL" id="SVB82829.1"/>
    </source>
</evidence>
<feature type="transmembrane region" description="Helical" evidence="1">
    <location>
        <begin position="315"/>
        <end position="334"/>
    </location>
</feature>
<feature type="transmembrane region" description="Helical" evidence="1">
    <location>
        <begin position="79"/>
        <end position="99"/>
    </location>
</feature>
<evidence type="ECO:0000256" key="1">
    <source>
        <dbReference type="SAM" id="Phobius"/>
    </source>
</evidence>
<gene>
    <name evidence="2" type="ORF">METZ01_LOCUS235683</name>
</gene>
<keyword evidence="1" id="KW-0472">Membrane</keyword>
<feature type="transmembrane region" description="Helical" evidence="1">
    <location>
        <begin position="160"/>
        <end position="190"/>
    </location>
</feature>
<evidence type="ECO:0008006" key="3">
    <source>
        <dbReference type="Google" id="ProtNLM"/>
    </source>
</evidence>
<feature type="transmembrane region" description="Helical" evidence="1">
    <location>
        <begin position="136"/>
        <end position="153"/>
    </location>
</feature>
<keyword evidence="1" id="KW-0812">Transmembrane</keyword>
<dbReference type="EMBL" id="UINC01059430">
    <property type="protein sequence ID" value="SVB82829.1"/>
    <property type="molecule type" value="Genomic_DNA"/>
</dbReference>
<feature type="transmembrane region" description="Helical" evidence="1">
    <location>
        <begin position="196"/>
        <end position="215"/>
    </location>
</feature>
<feature type="transmembrane region" description="Helical" evidence="1">
    <location>
        <begin position="275"/>
        <end position="294"/>
    </location>
</feature>
<organism evidence="2">
    <name type="scientific">marine metagenome</name>
    <dbReference type="NCBI Taxonomy" id="408172"/>
    <lineage>
        <taxon>unclassified sequences</taxon>
        <taxon>metagenomes</taxon>
        <taxon>ecological metagenomes</taxon>
    </lineage>
</organism>
<reference evidence="2" key="1">
    <citation type="submission" date="2018-05" db="EMBL/GenBank/DDBJ databases">
        <authorList>
            <person name="Lanie J.A."/>
            <person name="Ng W.-L."/>
            <person name="Kazmierczak K.M."/>
            <person name="Andrzejewski T.M."/>
            <person name="Davidsen T.M."/>
            <person name="Wayne K.J."/>
            <person name="Tettelin H."/>
            <person name="Glass J.I."/>
            <person name="Rusch D."/>
            <person name="Podicherti R."/>
            <person name="Tsui H.-C.T."/>
            <person name="Winkler M.E."/>
        </authorList>
    </citation>
    <scope>NUCLEOTIDE SEQUENCE</scope>
</reference>
<feature type="non-terminal residue" evidence="2">
    <location>
        <position position="1"/>
    </location>
</feature>
<feature type="transmembrane region" description="Helical" evidence="1">
    <location>
        <begin position="340"/>
        <end position="359"/>
    </location>
</feature>
<protein>
    <recommendedName>
        <fullName evidence="3">Glycosyltransferase RgtA/B/C/D-like domain-containing protein</fullName>
    </recommendedName>
</protein>
<accession>A0A382H6N0</accession>
<name>A0A382H6N0_9ZZZZ</name>
<sequence>FGVALVFCPVLIYFYSIQVYATNIPFSDDYDVHLDQIISIIQAQTISGKLELLFSGSLESLLLFNKITILLIYSFLGEINLKIFIFIGNTTLLGLLFFFYKTLPENREKIFLVFPVVLLLFQLKPNWVHMVWGVNLGYHFGLFFSGLAFYFLVKRHTKYFFLAGLFTFCSLLSGPSGTATLATGCLILIIQKRLKLASVWFAGIILVLSPFFYLSKLTSSATSLFTVSSLNDFGRMGNFFISFLGVSFTFEKPAVAFIFGTLIVFYFFFLLYKKYYVTNLTVFSFMVYLILLATMVAMYRSGLGENAFLADRYKIFSLTMVILIYISIVDLFYSDTNQKWIFLVGMIMITGSMYLVSYIEGKNKLAFSKYLLVWRTNQWLDQNFNLMAHPFEHQSNAIMTRALTSGYYKLPYKLINIPDNRFSPLVNSADLCSREDKMAFRSDFNVIAFGPEFSPFLVRIEGVIYDQKLTLPAKTE</sequence>
<dbReference type="AlphaFoldDB" id="A0A382H6N0"/>
<feature type="non-terminal residue" evidence="2">
    <location>
        <position position="476"/>
    </location>
</feature>